<gene>
    <name evidence="8" type="ORF">PSFLO_00724</name>
</gene>
<evidence type="ECO:0000256" key="4">
    <source>
        <dbReference type="ARBA" id="ARBA00023306"/>
    </source>
</evidence>
<protein>
    <submittedName>
        <fullName evidence="8">Related to cell cycle arrest protein BUB2</fullName>
    </submittedName>
</protein>
<dbReference type="AlphaFoldDB" id="A0A5C3ESF6"/>
<evidence type="ECO:0000256" key="5">
    <source>
        <dbReference type="ARBA" id="ARBA00061049"/>
    </source>
</evidence>
<organism evidence="8 9">
    <name type="scientific">Pseudozyma flocculosa</name>
    <dbReference type="NCBI Taxonomy" id="84751"/>
    <lineage>
        <taxon>Eukaryota</taxon>
        <taxon>Fungi</taxon>
        <taxon>Dikarya</taxon>
        <taxon>Basidiomycota</taxon>
        <taxon>Ustilaginomycotina</taxon>
        <taxon>Ustilaginomycetes</taxon>
        <taxon>Ustilaginales</taxon>
        <taxon>Ustilaginaceae</taxon>
        <taxon>Pseudozyma</taxon>
    </lineage>
</organism>
<evidence type="ECO:0000256" key="1">
    <source>
        <dbReference type="ARBA" id="ARBA00004245"/>
    </source>
</evidence>
<evidence type="ECO:0000256" key="2">
    <source>
        <dbReference type="ARBA" id="ARBA00022490"/>
    </source>
</evidence>
<evidence type="ECO:0000313" key="9">
    <source>
        <dbReference type="Proteomes" id="UP000323386"/>
    </source>
</evidence>
<feature type="domain" description="Rab-GAP TBC" evidence="7">
    <location>
        <begin position="112"/>
        <end position="304"/>
    </location>
</feature>
<dbReference type="SMART" id="SM00164">
    <property type="entry name" value="TBC"/>
    <property type="match status" value="1"/>
</dbReference>
<dbReference type="GO" id="GO:0010948">
    <property type="term" value="P:negative regulation of cell cycle process"/>
    <property type="evidence" value="ECO:0007669"/>
    <property type="project" value="UniProtKB-ARBA"/>
</dbReference>
<comment type="similarity">
    <text evidence="5">Belongs to the BUB2 family.</text>
</comment>
<dbReference type="PANTHER" id="PTHR22957:SF263">
    <property type="entry name" value="MITOTIC CHECK POINT PROTEIN BUB2"/>
    <property type="match status" value="1"/>
</dbReference>
<keyword evidence="4" id="KW-0131">Cell cycle</keyword>
<dbReference type="PANTHER" id="PTHR22957">
    <property type="entry name" value="TBC1 DOMAIN FAMILY MEMBER GTPASE-ACTIVATING PROTEIN"/>
    <property type="match status" value="1"/>
</dbReference>
<reference evidence="8 9" key="1">
    <citation type="submission" date="2018-03" db="EMBL/GenBank/DDBJ databases">
        <authorList>
            <person name="Guldener U."/>
        </authorList>
    </citation>
    <scope>NUCLEOTIDE SEQUENCE [LARGE SCALE GENOMIC DNA]</scope>
    <source>
        <strain evidence="8 9">DAOM196992</strain>
    </source>
</reference>
<dbReference type="EMBL" id="OOIP01000001">
    <property type="protein sequence ID" value="SPO35253.1"/>
    <property type="molecule type" value="Genomic_DNA"/>
</dbReference>
<evidence type="ECO:0000256" key="3">
    <source>
        <dbReference type="ARBA" id="ARBA00023212"/>
    </source>
</evidence>
<dbReference type="Proteomes" id="UP000323386">
    <property type="component" value="Unassembled WGS sequence"/>
</dbReference>
<dbReference type="FunFam" id="1.10.8.270:FF:000035">
    <property type="entry name" value="Cell cycle arrest protein BUB2"/>
    <property type="match status" value="1"/>
</dbReference>
<name>A0A5C3ESF6_9BASI</name>
<dbReference type="Pfam" id="PF00566">
    <property type="entry name" value="RabGAP-TBC"/>
    <property type="match status" value="1"/>
</dbReference>
<comment type="subcellular location">
    <subcellularLocation>
        <location evidence="1">Cytoplasm</location>
        <location evidence="1">Cytoskeleton</location>
    </subcellularLocation>
</comment>
<sequence length="377" mass="41881">MATDTPSDSATHIIQDAAAAIPSTSASIAPADDPQPALQAWSRLISRYTRPTNAAASTPGTPTPAPPASSSSTSSSSTATTVKTMAEYKQILNKMRNTIIAFPLPDDSHTTPTGSSYRSLVWKLLLDIRTTPVAPYLELVSKGKSPAHDKIRNDTFRTLATDQGFKERVKEEKLIRLLEAFVWKYCDSEDPHLVYDFTYVQGMNVLAAPFLYTLPSELEAFYAFSRFIETCCPLYVQPTLAGVHKGLQLLDRCLERLDPSLYTHLRSKNLSAEIYAFPSVLTLCACTPPLPEVLQLWDFLLAFGVHFNVLCIVAQLHIMRNELLDSSSPMKLLRHFPPLNARQIIQVTVSMARDVPEDLYEELVKHPYHPDSVAGML</sequence>
<evidence type="ECO:0000259" key="7">
    <source>
        <dbReference type="PROSITE" id="PS50086"/>
    </source>
</evidence>
<dbReference type="GO" id="GO:1990334">
    <property type="term" value="C:Bfa1-Bub2 complex"/>
    <property type="evidence" value="ECO:0007669"/>
    <property type="project" value="UniProtKB-ARBA"/>
</dbReference>
<dbReference type="Gene3D" id="1.10.8.270">
    <property type="entry name" value="putative rabgap domain of human tbc1 domain family member 14 like domains"/>
    <property type="match status" value="1"/>
</dbReference>
<feature type="compositionally biased region" description="Low complexity" evidence="6">
    <location>
        <begin position="51"/>
        <end position="60"/>
    </location>
</feature>
<evidence type="ECO:0000256" key="6">
    <source>
        <dbReference type="SAM" id="MobiDB-lite"/>
    </source>
</evidence>
<dbReference type="SUPFAM" id="SSF47923">
    <property type="entry name" value="Ypt/Rab-GAP domain of gyp1p"/>
    <property type="match status" value="2"/>
</dbReference>
<dbReference type="FunFam" id="1.10.472.80:FF:000026">
    <property type="entry name" value="Mitotic check point protein (Bub2)"/>
    <property type="match status" value="1"/>
</dbReference>
<dbReference type="GO" id="GO:0005096">
    <property type="term" value="F:GTPase activator activity"/>
    <property type="evidence" value="ECO:0007669"/>
    <property type="project" value="TreeGrafter"/>
</dbReference>
<keyword evidence="9" id="KW-1185">Reference proteome</keyword>
<keyword evidence="3" id="KW-0206">Cytoskeleton</keyword>
<dbReference type="OrthoDB" id="10263206at2759"/>
<dbReference type="PROSITE" id="PS50086">
    <property type="entry name" value="TBC_RABGAP"/>
    <property type="match status" value="1"/>
</dbReference>
<accession>A0A5C3ESF6</accession>
<feature type="region of interest" description="Disordered" evidence="6">
    <location>
        <begin position="51"/>
        <end position="80"/>
    </location>
</feature>
<keyword evidence="2" id="KW-0963">Cytoplasm</keyword>
<evidence type="ECO:0000313" key="8">
    <source>
        <dbReference type="EMBL" id="SPO35253.1"/>
    </source>
</evidence>
<dbReference type="InterPro" id="IPR000195">
    <property type="entry name" value="Rab-GAP-TBC_dom"/>
</dbReference>
<proteinExistence type="inferred from homology"/>
<dbReference type="InterPro" id="IPR035969">
    <property type="entry name" value="Rab-GAP_TBC_sf"/>
</dbReference>
<feature type="compositionally biased region" description="Low complexity" evidence="6">
    <location>
        <begin position="68"/>
        <end position="80"/>
    </location>
</feature>
<dbReference type="Gene3D" id="1.10.472.80">
    <property type="entry name" value="Ypt/Rab-GAP domain of gyp1p, domain 3"/>
    <property type="match status" value="1"/>
</dbReference>